<gene>
    <name evidence="2" type="ORF">PGLA1383_LOCUS45974</name>
</gene>
<evidence type="ECO:0000259" key="1">
    <source>
        <dbReference type="Pfam" id="PF16582"/>
    </source>
</evidence>
<evidence type="ECO:0000313" key="3">
    <source>
        <dbReference type="Proteomes" id="UP000654075"/>
    </source>
</evidence>
<dbReference type="InterPro" id="IPR032264">
    <property type="entry name" value="MenD_middle"/>
</dbReference>
<dbReference type="OrthoDB" id="8119704at2759"/>
<accession>A0A813GQY3</accession>
<comment type="caution">
    <text evidence="2">The sequence shown here is derived from an EMBL/GenBank/DDBJ whole genome shotgun (WGS) entry which is preliminary data.</text>
</comment>
<dbReference type="AlphaFoldDB" id="A0A813GQY3"/>
<dbReference type="Gene3D" id="3.40.50.1220">
    <property type="entry name" value="TPP-binding domain"/>
    <property type="match status" value="1"/>
</dbReference>
<keyword evidence="3" id="KW-1185">Reference proteome</keyword>
<name>A0A813GQY3_POLGL</name>
<organism evidence="2 3">
    <name type="scientific">Polarella glacialis</name>
    <name type="common">Dinoflagellate</name>
    <dbReference type="NCBI Taxonomy" id="89957"/>
    <lineage>
        <taxon>Eukaryota</taxon>
        <taxon>Sar</taxon>
        <taxon>Alveolata</taxon>
        <taxon>Dinophyceae</taxon>
        <taxon>Suessiales</taxon>
        <taxon>Suessiaceae</taxon>
        <taxon>Polarella</taxon>
    </lineage>
</organism>
<sequence length="264" mass="28078">MLGEHKVTAIALSRIGAFALAATCWLGPPTAGRTYVSPVSSLSSCSVLQELVDLAQRRARIVVLVGTLRTSDEVLLAEDIALRLGAAVFGDITSGLRQRPCAVHYADQLLNSPFLSPENLQIEAVVHLGGPLCSARLNAFSKASAGARLHVRVAPGPVRMDQDHIVTHHLPCCLEALAQGLAEAGLEAATGPPAFWKRLSDAAGSVLERMLSPGEGACDGRLTEPFIAQTVSRLMCPGERLQISSSMPIRDLDFFAKPFNDSCM</sequence>
<dbReference type="PANTHER" id="PTHR42916:SF1">
    <property type="entry name" value="PROTEIN PHYLLO, CHLOROPLASTIC"/>
    <property type="match status" value="1"/>
</dbReference>
<protein>
    <recommendedName>
        <fullName evidence="1">Menaquinone biosynthesis protein MenD middle domain-containing protein</fullName>
    </recommendedName>
</protein>
<evidence type="ECO:0000313" key="2">
    <source>
        <dbReference type="EMBL" id="CAE8629508.1"/>
    </source>
</evidence>
<dbReference type="Proteomes" id="UP000654075">
    <property type="component" value="Unassembled WGS sequence"/>
</dbReference>
<dbReference type="Pfam" id="PF16582">
    <property type="entry name" value="TPP_enzyme_M_2"/>
    <property type="match status" value="1"/>
</dbReference>
<feature type="non-terminal residue" evidence="2">
    <location>
        <position position="264"/>
    </location>
</feature>
<proteinExistence type="predicted"/>
<reference evidence="2" key="1">
    <citation type="submission" date="2021-02" db="EMBL/GenBank/DDBJ databases">
        <authorList>
            <person name="Dougan E. K."/>
            <person name="Rhodes N."/>
            <person name="Thang M."/>
            <person name="Chan C."/>
        </authorList>
    </citation>
    <scope>NUCLEOTIDE SEQUENCE</scope>
</reference>
<feature type="domain" description="Menaquinone biosynthesis protein MenD middle" evidence="1">
    <location>
        <begin position="56"/>
        <end position="179"/>
    </location>
</feature>
<dbReference type="EMBL" id="CAJNNV010029651">
    <property type="protein sequence ID" value="CAE8629508.1"/>
    <property type="molecule type" value="Genomic_DNA"/>
</dbReference>
<dbReference type="PANTHER" id="PTHR42916">
    <property type="entry name" value="2-SUCCINYL-5-ENOLPYRUVYL-6-HYDROXY-3-CYCLOHEXENE-1-CARBOXYLATE SYNTHASE"/>
    <property type="match status" value="1"/>
</dbReference>